<keyword evidence="1" id="KW-0479">Metal-binding</keyword>
<organism evidence="5 6">
    <name type="scientific">Escherichia coli</name>
    <dbReference type="NCBI Taxonomy" id="562"/>
    <lineage>
        <taxon>Bacteria</taxon>
        <taxon>Pseudomonadati</taxon>
        <taxon>Pseudomonadota</taxon>
        <taxon>Gammaproteobacteria</taxon>
        <taxon>Enterobacterales</taxon>
        <taxon>Enterobacteriaceae</taxon>
        <taxon>Escherichia</taxon>
    </lineage>
</organism>
<dbReference type="InterPro" id="IPR017896">
    <property type="entry name" value="4Fe4S_Fe-S-bd"/>
</dbReference>
<feature type="non-terminal residue" evidence="5">
    <location>
        <position position="1"/>
    </location>
</feature>
<accession>A0A418GML0</accession>
<keyword evidence="2" id="KW-0408">Iron</keyword>
<proteinExistence type="predicted"/>
<dbReference type="PROSITE" id="PS51379">
    <property type="entry name" value="4FE4S_FER_2"/>
    <property type="match status" value="1"/>
</dbReference>
<dbReference type="Gene3D" id="3.50.50.60">
    <property type="entry name" value="FAD/NAD(P)-binding domain"/>
    <property type="match status" value="2"/>
</dbReference>
<evidence type="ECO:0000313" key="5">
    <source>
        <dbReference type="EMBL" id="RIB42070.1"/>
    </source>
</evidence>
<feature type="domain" description="4Fe-4S ferredoxin-type" evidence="4">
    <location>
        <begin position="205"/>
        <end position="235"/>
    </location>
</feature>
<dbReference type="InterPro" id="IPR036188">
    <property type="entry name" value="FAD/NAD-bd_sf"/>
</dbReference>
<dbReference type="Pfam" id="PF07992">
    <property type="entry name" value="Pyr_redox_2"/>
    <property type="match status" value="1"/>
</dbReference>
<keyword evidence="3" id="KW-0411">Iron-sulfur</keyword>
<dbReference type="GO" id="GO:0046872">
    <property type="term" value="F:metal ion binding"/>
    <property type="evidence" value="ECO:0007669"/>
    <property type="project" value="UniProtKB-KW"/>
</dbReference>
<dbReference type="PROSITE" id="PS00198">
    <property type="entry name" value="4FE4S_FER_1"/>
    <property type="match status" value="1"/>
</dbReference>
<dbReference type="Proteomes" id="UP000284508">
    <property type="component" value="Unassembled WGS sequence"/>
</dbReference>
<evidence type="ECO:0000256" key="2">
    <source>
        <dbReference type="ARBA" id="ARBA00023004"/>
    </source>
</evidence>
<evidence type="ECO:0000259" key="4">
    <source>
        <dbReference type="PROSITE" id="PS51379"/>
    </source>
</evidence>
<dbReference type="SUPFAM" id="SSF46548">
    <property type="entry name" value="alpha-helical ferredoxin"/>
    <property type="match status" value="1"/>
</dbReference>
<protein>
    <submittedName>
        <fullName evidence="5">Putative selenate reductase subunit YgfK</fullName>
    </submittedName>
</protein>
<evidence type="ECO:0000256" key="1">
    <source>
        <dbReference type="ARBA" id="ARBA00022723"/>
    </source>
</evidence>
<gene>
    <name evidence="5" type="ORF">D3C88_09975</name>
</gene>
<evidence type="ECO:0000256" key="3">
    <source>
        <dbReference type="ARBA" id="ARBA00023014"/>
    </source>
</evidence>
<dbReference type="GO" id="GO:0016491">
    <property type="term" value="F:oxidoreductase activity"/>
    <property type="evidence" value="ECO:0007669"/>
    <property type="project" value="InterPro"/>
</dbReference>
<dbReference type="EMBL" id="QXHA01000616">
    <property type="protein sequence ID" value="RIB42070.1"/>
    <property type="molecule type" value="Genomic_DNA"/>
</dbReference>
<dbReference type="SUPFAM" id="SSF51905">
    <property type="entry name" value="FAD/NAD(P)-binding domain"/>
    <property type="match status" value="1"/>
</dbReference>
<dbReference type="GO" id="GO:0051536">
    <property type="term" value="F:iron-sulfur cluster binding"/>
    <property type="evidence" value="ECO:0007669"/>
    <property type="project" value="UniProtKB-KW"/>
</dbReference>
<reference evidence="5 6" key="1">
    <citation type="journal article" date="2018" name="BMC Microbiol.">
        <title>Genome sequencing of strains of the most prevalent clonal group of O1:K1:H7 Escherichia coli that causes neonatal meningitis in France.</title>
        <authorList>
            <person name="Geslain G."/>
            <person name="Birgy A."/>
            <person name="Adiba S."/>
            <person name="Magnan M."/>
            <person name="Courroux C."/>
            <person name="Levy C."/>
            <person name="Cohen R."/>
            <person name="Bidet P."/>
            <person name="Bonacorsi S."/>
        </authorList>
    </citation>
    <scope>NUCLEOTIDE SEQUENCE [LARGE SCALE GENOMIC DNA]</scope>
    <source>
        <strain evidence="5 6">S308</strain>
    </source>
</reference>
<comment type="caution">
    <text evidence="5">The sequence shown here is derived from an EMBL/GenBank/DDBJ whole genome shotgun (WGS) entry which is preliminary data.</text>
</comment>
<dbReference type="InterPro" id="IPR023753">
    <property type="entry name" value="FAD/NAD-binding_dom"/>
</dbReference>
<name>A0A418GML0_ECOLX</name>
<sequence>YEEALHDGVEFRFLNNPERFDADGTLTLRVMSLGEPDEKGRRRPVETNETVTLHVDSLITAIGEQQDTEALNAMGVPLDKNGWPDVDHNGETRLSDVFMIGDVQRGPSSIVAAVGTARRATDAILSRENIRSHQNDKYWNNVNPAEIYQRKGDISVTLVNSDDRDAFVAQEAARCLECNYVCSKCVDVCPNRANVSIAVPGFQNRFQTLHLDAYCNECGNCAQFCPWNGKPYKDKITVFSLSQDFDNSSNPGFLVEDCRVRVRLNNQSWVLNIDSEGQFNNVPPELNDMCRIISHVHQHHHYLLGRVEV</sequence>
<dbReference type="InterPro" id="IPR017900">
    <property type="entry name" value="4Fe4S_Fe_S_CS"/>
</dbReference>
<dbReference type="AlphaFoldDB" id="A0A418GML0"/>
<evidence type="ECO:0000313" key="6">
    <source>
        <dbReference type="Proteomes" id="UP000284508"/>
    </source>
</evidence>